<name>A0A1M7SXP0_9BRAD</name>
<feature type="signal peptide" evidence="2">
    <location>
        <begin position="1"/>
        <end position="29"/>
    </location>
</feature>
<sequence length="327" mass="34580">MQGQGPRWYARTLGLLALLAIGLPLHASAGDYPERTIKIVVPFPAGGPTDVAARLIAQSLATRFGKGVVVENHPGAGGRIGAKVVAAATPDGYTLLLGGTNVNAIGAIFTDLGFDPVKSFAPIAVVCIDSLAIALSPRVPADNFKEFIVYAKDHPGKLKYGASPGIYTQFAGEYFKLKTGTDILFVPYKGGAPAVTDALGGHIEMVVNNKSNLLPQFKDGKLKALAVTSKERWPELPQTPTMREVGILGFPEEVLFGLLAPAGTPRAIVMRLNSAVNEALRSAEVRASLDGIGVDVRAGTPETFAAALDEQAREWKRVIEETGIQVE</sequence>
<keyword evidence="4" id="KW-1185">Reference proteome</keyword>
<evidence type="ECO:0000256" key="1">
    <source>
        <dbReference type="ARBA" id="ARBA00006987"/>
    </source>
</evidence>
<keyword evidence="2" id="KW-0732">Signal</keyword>
<dbReference type="PIRSF" id="PIRSF017082">
    <property type="entry name" value="YflP"/>
    <property type="match status" value="1"/>
</dbReference>
<dbReference type="EMBL" id="LT670849">
    <property type="protein sequence ID" value="SHN63201.1"/>
    <property type="molecule type" value="Genomic_DNA"/>
</dbReference>
<feature type="chain" id="PRO_5009929315" evidence="2">
    <location>
        <begin position="30"/>
        <end position="327"/>
    </location>
</feature>
<dbReference type="SUPFAM" id="SSF53850">
    <property type="entry name" value="Periplasmic binding protein-like II"/>
    <property type="match status" value="1"/>
</dbReference>
<dbReference type="PANTHER" id="PTHR42928:SF5">
    <property type="entry name" value="BLR1237 PROTEIN"/>
    <property type="match status" value="1"/>
</dbReference>
<dbReference type="Gene3D" id="3.40.190.150">
    <property type="entry name" value="Bordetella uptake gene, domain 1"/>
    <property type="match status" value="1"/>
</dbReference>
<keyword evidence="3" id="KW-0675">Receptor</keyword>
<proteinExistence type="inferred from homology"/>
<dbReference type="Pfam" id="PF03401">
    <property type="entry name" value="TctC"/>
    <property type="match status" value="1"/>
</dbReference>
<dbReference type="RefSeq" id="WP_072816411.1">
    <property type="nucleotide sequence ID" value="NZ_LT670849.1"/>
</dbReference>
<dbReference type="InterPro" id="IPR042100">
    <property type="entry name" value="Bug_dom1"/>
</dbReference>
<dbReference type="InterPro" id="IPR005064">
    <property type="entry name" value="BUG"/>
</dbReference>
<dbReference type="CDD" id="cd07012">
    <property type="entry name" value="PBP2_Bug_TTT"/>
    <property type="match status" value="1"/>
</dbReference>
<accession>A0A1M7SXP0</accession>
<dbReference type="Proteomes" id="UP000184096">
    <property type="component" value="Chromosome I"/>
</dbReference>
<evidence type="ECO:0000313" key="4">
    <source>
        <dbReference type="Proteomes" id="UP000184096"/>
    </source>
</evidence>
<dbReference type="AlphaFoldDB" id="A0A1M7SXP0"/>
<dbReference type="OrthoDB" id="7375033at2"/>
<dbReference type="Gene3D" id="3.40.190.10">
    <property type="entry name" value="Periplasmic binding protein-like II"/>
    <property type="match status" value="1"/>
</dbReference>
<dbReference type="PANTHER" id="PTHR42928">
    <property type="entry name" value="TRICARBOXYLATE-BINDING PROTEIN"/>
    <property type="match status" value="1"/>
</dbReference>
<evidence type="ECO:0000256" key="2">
    <source>
        <dbReference type="SAM" id="SignalP"/>
    </source>
</evidence>
<evidence type="ECO:0000313" key="3">
    <source>
        <dbReference type="EMBL" id="SHN63201.1"/>
    </source>
</evidence>
<gene>
    <name evidence="3" type="ORF">SAMN05444170_0404</name>
</gene>
<protein>
    <submittedName>
        <fullName evidence="3">Tripartite-type tricarboxylate transporter, receptor component TctC</fullName>
    </submittedName>
</protein>
<comment type="similarity">
    <text evidence="1">Belongs to the UPF0065 (bug) family.</text>
</comment>
<reference evidence="4" key="1">
    <citation type="submission" date="2016-11" db="EMBL/GenBank/DDBJ databases">
        <authorList>
            <person name="Varghese N."/>
            <person name="Submissions S."/>
        </authorList>
    </citation>
    <scope>NUCLEOTIDE SEQUENCE [LARGE SCALE GENOMIC DNA]</scope>
    <source>
        <strain evidence="4">GAS401</strain>
    </source>
</reference>
<organism evidence="3 4">
    <name type="scientific">Bradyrhizobium erythrophlei</name>
    <dbReference type="NCBI Taxonomy" id="1437360"/>
    <lineage>
        <taxon>Bacteria</taxon>
        <taxon>Pseudomonadati</taxon>
        <taxon>Pseudomonadota</taxon>
        <taxon>Alphaproteobacteria</taxon>
        <taxon>Hyphomicrobiales</taxon>
        <taxon>Nitrobacteraceae</taxon>
        <taxon>Bradyrhizobium</taxon>
    </lineage>
</organism>